<dbReference type="EMBL" id="LGRB01000009">
    <property type="protein sequence ID" value="OCT51220.1"/>
    <property type="molecule type" value="Genomic_DNA"/>
</dbReference>
<evidence type="ECO:0000256" key="2">
    <source>
        <dbReference type="ARBA" id="ARBA00022722"/>
    </source>
</evidence>
<dbReference type="InterPro" id="IPR013520">
    <property type="entry name" value="Ribonucl_H"/>
</dbReference>
<feature type="region of interest" description="Disordered" evidence="6">
    <location>
        <begin position="1"/>
        <end position="32"/>
    </location>
</feature>
<sequence length="442" mass="47746">MPGSTERASYSHTAPPSQENNSTMTPFSQPQIQWSTMTPSPVAVEKLRLLCHSQKELKKEGYVITPLDASQIEAKLRCMKCGKRASRKPIPEPVVLAATTANQEIQQPGPSKLCDVAVGGCGKSGHKTDTCWRLHPELKPRKRGGKSEHGIHLDSNSISTDNTAERAERPSGAATTGASAGTKTRRSKPCQYHIGRVRDKHFTCCNRHVSQQGCIEEEEHGLPGPADRATLQNWQFHTTPPAAAAAAAASSRSRSGASCSHVQAIALDCEMGTSRTSESELIRLTAIDFFTRAILIDNLVSPTVPMMHYNTRYSGVTAQAMRAAIRTRTAIHGRAAALRGLLEFVGPETVVVVHGGSSDFRALRWIHPCIVDTYILEGYAGPAGMAVPGGKSLQNLCRWKLGIQVQVRDRAQGKLGHDSLEDALATRELALRWVESIPGGGG</sequence>
<dbReference type="InterPro" id="IPR012337">
    <property type="entry name" value="RNaseH-like_sf"/>
</dbReference>
<dbReference type="GO" id="GO:0000027">
    <property type="term" value="P:ribosomal large subunit assembly"/>
    <property type="evidence" value="ECO:0007669"/>
    <property type="project" value="TreeGrafter"/>
</dbReference>
<gene>
    <name evidence="8" type="ORF">CLCR_08490</name>
</gene>
<dbReference type="STRING" id="86049.A0A1C1CRU2"/>
<keyword evidence="1" id="KW-0698">rRNA processing</keyword>
<reference evidence="9" key="1">
    <citation type="submission" date="2015-07" db="EMBL/GenBank/DDBJ databases">
        <authorList>
            <person name="Teixeira M.M."/>
            <person name="Souza R.C."/>
            <person name="Almeida L.G."/>
            <person name="Vicente V.A."/>
            <person name="de Hoog S."/>
            <person name="Bocca A.L."/>
            <person name="de Almeida S.R."/>
            <person name="Vasconcelos A.T."/>
            <person name="Felipe M.S."/>
        </authorList>
    </citation>
    <scope>NUCLEOTIDE SEQUENCE [LARGE SCALE GENOMIC DNA]</scope>
    <source>
        <strain evidence="9">KSF</strain>
    </source>
</reference>
<dbReference type="CDD" id="cd06137">
    <property type="entry name" value="DEDDh_RNase"/>
    <property type="match status" value="1"/>
</dbReference>
<evidence type="ECO:0000256" key="4">
    <source>
        <dbReference type="ARBA" id="ARBA00022839"/>
    </source>
</evidence>
<comment type="function">
    <text evidence="5">Exoribonuclease involved in ribosome biosynthesis. Involved in the processing of ITS1, the internal transcribed spacer localized between the 18S and 5.8S rRNAs.</text>
</comment>
<evidence type="ECO:0000256" key="3">
    <source>
        <dbReference type="ARBA" id="ARBA00022801"/>
    </source>
</evidence>
<dbReference type="GO" id="GO:0005634">
    <property type="term" value="C:nucleus"/>
    <property type="evidence" value="ECO:0007669"/>
    <property type="project" value="TreeGrafter"/>
</dbReference>
<name>A0A1C1CRU2_9EURO</name>
<dbReference type="Gene3D" id="3.30.420.10">
    <property type="entry name" value="Ribonuclease H-like superfamily/Ribonuclease H"/>
    <property type="match status" value="1"/>
</dbReference>
<dbReference type="GO" id="GO:0004527">
    <property type="term" value="F:exonuclease activity"/>
    <property type="evidence" value="ECO:0007669"/>
    <property type="project" value="UniProtKB-KW"/>
</dbReference>
<accession>A0A1C1CRU2</accession>
<dbReference type="InterPro" id="IPR036397">
    <property type="entry name" value="RNaseH_sf"/>
</dbReference>
<evidence type="ECO:0000256" key="1">
    <source>
        <dbReference type="ARBA" id="ARBA00022552"/>
    </source>
</evidence>
<feature type="region of interest" description="Disordered" evidence="6">
    <location>
        <begin position="138"/>
        <end position="188"/>
    </location>
</feature>
<dbReference type="GO" id="GO:0006364">
    <property type="term" value="P:rRNA processing"/>
    <property type="evidence" value="ECO:0007669"/>
    <property type="project" value="UniProtKB-KW"/>
</dbReference>
<comment type="caution">
    <text evidence="8">The sequence shown here is derived from an EMBL/GenBank/DDBJ whole genome shotgun (WGS) entry which is preliminary data.</text>
</comment>
<dbReference type="Proteomes" id="UP000094526">
    <property type="component" value="Unassembled WGS sequence"/>
</dbReference>
<dbReference type="SMART" id="SM00479">
    <property type="entry name" value="EXOIII"/>
    <property type="match status" value="1"/>
</dbReference>
<evidence type="ECO:0000259" key="7">
    <source>
        <dbReference type="SMART" id="SM00479"/>
    </source>
</evidence>
<feature type="compositionally biased region" description="Low complexity" evidence="6">
    <location>
        <begin position="171"/>
        <end position="182"/>
    </location>
</feature>
<dbReference type="InterPro" id="IPR047021">
    <property type="entry name" value="REXO1/3/4-like"/>
</dbReference>
<dbReference type="VEuPathDB" id="FungiDB:CLCR_08490"/>
<keyword evidence="2" id="KW-0540">Nuclease</keyword>
<dbReference type="PANTHER" id="PTHR12801:SF45">
    <property type="entry name" value="RNA EXONUCLEASE 4"/>
    <property type="match status" value="1"/>
</dbReference>
<feature type="compositionally biased region" description="Basic and acidic residues" evidence="6">
    <location>
        <begin position="138"/>
        <end position="152"/>
    </location>
</feature>
<evidence type="ECO:0000256" key="6">
    <source>
        <dbReference type="SAM" id="MobiDB-lite"/>
    </source>
</evidence>
<feature type="domain" description="Exonuclease" evidence="7">
    <location>
        <begin position="263"/>
        <end position="439"/>
    </location>
</feature>
<proteinExistence type="predicted"/>
<protein>
    <recommendedName>
        <fullName evidence="7">Exonuclease domain-containing protein</fullName>
    </recommendedName>
</protein>
<keyword evidence="4" id="KW-0269">Exonuclease</keyword>
<dbReference type="SUPFAM" id="SSF53098">
    <property type="entry name" value="Ribonuclease H-like"/>
    <property type="match status" value="1"/>
</dbReference>
<dbReference type="PANTHER" id="PTHR12801">
    <property type="entry name" value="RNA EXONUCLEASE REXO1 / RECO3 FAMILY MEMBER-RELATED"/>
    <property type="match status" value="1"/>
</dbReference>
<organism evidence="8 9">
    <name type="scientific">Cladophialophora carrionii</name>
    <dbReference type="NCBI Taxonomy" id="86049"/>
    <lineage>
        <taxon>Eukaryota</taxon>
        <taxon>Fungi</taxon>
        <taxon>Dikarya</taxon>
        <taxon>Ascomycota</taxon>
        <taxon>Pezizomycotina</taxon>
        <taxon>Eurotiomycetes</taxon>
        <taxon>Chaetothyriomycetidae</taxon>
        <taxon>Chaetothyriales</taxon>
        <taxon>Herpotrichiellaceae</taxon>
        <taxon>Cladophialophora</taxon>
    </lineage>
</organism>
<evidence type="ECO:0000313" key="9">
    <source>
        <dbReference type="Proteomes" id="UP000094526"/>
    </source>
</evidence>
<evidence type="ECO:0000256" key="5">
    <source>
        <dbReference type="ARBA" id="ARBA00025599"/>
    </source>
</evidence>
<dbReference type="OrthoDB" id="16516at2759"/>
<dbReference type="VEuPathDB" id="FungiDB:G647_06858"/>
<dbReference type="GO" id="GO:0003676">
    <property type="term" value="F:nucleic acid binding"/>
    <property type="evidence" value="ECO:0007669"/>
    <property type="project" value="InterPro"/>
</dbReference>
<keyword evidence="9" id="KW-1185">Reference proteome</keyword>
<evidence type="ECO:0000313" key="8">
    <source>
        <dbReference type="EMBL" id="OCT51220.1"/>
    </source>
</evidence>
<dbReference type="AlphaFoldDB" id="A0A1C1CRU2"/>
<keyword evidence="3" id="KW-0378">Hydrolase</keyword>